<dbReference type="Pfam" id="PF13374">
    <property type="entry name" value="TPR_10"/>
    <property type="match status" value="2"/>
</dbReference>
<proteinExistence type="predicted"/>
<dbReference type="Pfam" id="PF13176">
    <property type="entry name" value="TPR_7"/>
    <property type="match status" value="1"/>
</dbReference>
<keyword evidence="1" id="KW-0677">Repeat</keyword>
<dbReference type="InterPro" id="IPR019734">
    <property type="entry name" value="TPR_rpt"/>
</dbReference>
<dbReference type="Proteomes" id="UP000824110">
    <property type="component" value="Unassembled WGS sequence"/>
</dbReference>
<dbReference type="AlphaFoldDB" id="A0A9D1MK16"/>
<dbReference type="PANTHER" id="PTHR45641:SF19">
    <property type="entry name" value="NEPHROCYSTIN-3"/>
    <property type="match status" value="1"/>
</dbReference>
<evidence type="ECO:0000256" key="2">
    <source>
        <dbReference type="ARBA" id="ARBA00022803"/>
    </source>
</evidence>
<evidence type="ECO:0000256" key="1">
    <source>
        <dbReference type="ARBA" id="ARBA00022737"/>
    </source>
</evidence>
<evidence type="ECO:0000313" key="4">
    <source>
        <dbReference type="EMBL" id="HIU61473.1"/>
    </source>
</evidence>
<keyword evidence="2 3" id="KW-0802">TPR repeat</keyword>
<dbReference type="PANTHER" id="PTHR45641">
    <property type="entry name" value="TETRATRICOPEPTIDE REPEAT PROTEIN (AFU_ORTHOLOGUE AFUA_6G03870)"/>
    <property type="match status" value="1"/>
</dbReference>
<dbReference type="Pfam" id="PF13181">
    <property type="entry name" value="TPR_8"/>
    <property type="match status" value="1"/>
</dbReference>
<sequence length="907" mass="103661">MMNGSTVNIFIASSIVEFADMRDDIENFIWRLRDGQRIDVVPVRCETADPSMSATRKEDDYCELIRSSNICLFLFDKKLGAYSLEEYNFVKSLKKSGGGPQVLVFFRGNFLADFRALAEEDGFEVYSFDGAEDVCAVLAKKLTGAPALADIVKRTPVNIFFASSIKDDERQRIRIENFIWKMNYEFVNAYGISVRPLLHEGVGTDEVIKSSRMCFFIVFTRVDNEVRGELEFAKKYFDSTGYPKIYVYFNTVADGSGEEQSVADFKNYLDRELNHFYGTFSGIDTIKLRILLNLAIQEAGSKEVSFKDGKCFFGQDALFSVDNVSEFANNKKLAALKAQFSELSERYHLKRRNYENNRADKSACEEYYEVASQYISLRKKIEELEESIFSVAVSMSHDEVHGLITEKQKKAYRYFEAGDVEAAVDILDIDETLRGYDRAARLAKNMAMEAISEGRLKIEFLRTMYQYKERYQVIEHTYEKLLPVASAQQIGLNIYNEYALFLLERDRHREALEKARLLQTLYTIFPAAGGTAERADNLTVLASVCAKMSDMQRETEEYSLSSLALREKLYAENAKNEANNAGIAETCLALGNIYRRAQRTEEAERYLARAEEIFKKLSATTQRYIPEEVKGLILKGQTYFDRFMPAEALSCYGRAEELMRTLPLKSPEEKYQLSSCYQNSAAMYRKMGKKQEALEMFSKSREIRLKLADEDPAGYMPALAYSCQGVGNACRSLGRKEEALGYYRQAYGYRKIICEKNSNAHAAELSDSCTKIAGVLLGMGRADKALPYIEEAYAIRERLFNVSPHTYLKWFAQIVFEYGRYYEQKGQIAKAEEYYKKALELRTSGDVQIAPNAQALHDSFTKMKELYGEDYVNKLSPKARSVHDALYSYNSTHPKSEQIVLDSSYDD</sequence>
<dbReference type="EMBL" id="DVNE01000022">
    <property type="protein sequence ID" value="HIU61473.1"/>
    <property type="molecule type" value="Genomic_DNA"/>
</dbReference>
<dbReference type="InterPro" id="IPR011990">
    <property type="entry name" value="TPR-like_helical_dom_sf"/>
</dbReference>
<comment type="caution">
    <text evidence="4">The sequence shown here is derived from an EMBL/GenBank/DDBJ whole genome shotgun (WGS) entry which is preliminary data.</text>
</comment>
<protein>
    <submittedName>
        <fullName evidence="4">Tetratricopeptide repeat protein</fullName>
    </submittedName>
</protein>
<evidence type="ECO:0000256" key="3">
    <source>
        <dbReference type="PROSITE-ProRule" id="PRU00339"/>
    </source>
</evidence>
<dbReference type="SUPFAM" id="SSF48452">
    <property type="entry name" value="TPR-like"/>
    <property type="match status" value="2"/>
</dbReference>
<dbReference type="PROSITE" id="PS50005">
    <property type="entry name" value="TPR"/>
    <property type="match status" value="1"/>
</dbReference>
<name>A0A9D1MK16_9FIRM</name>
<organism evidence="4 5">
    <name type="scientific">Candidatus Coproplasma excrementigallinarum</name>
    <dbReference type="NCBI Taxonomy" id="2840747"/>
    <lineage>
        <taxon>Bacteria</taxon>
        <taxon>Bacillati</taxon>
        <taxon>Bacillota</taxon>
        <taxon>Clostridia</taxon>
        <taxon>Eubacteriales</taxon>
        <taxon>Candidatus Coproplasma</taxon>
    </lineage>
</organism>
<evidence type="ECO:0000313" key="5">
    <source>
        <dbReference type="Proteomes" id="UP000824110"/>
    </source>
</evidence>
<dbReference type="SMART" id="SM00028">
    <property type="entry name" value="TPR"/>
    <property type="match status" value="6"/>
</dbReference>
<feature type="repeat" description="TPR" evidence="3">
    <location>
        <begin position="812"/>
        <end position="845"/>
    </location>
</feature>
<dbReference type="Gene3D" id="1.25.40.10">
    <property type="entry name" value="Tetratricopeptide repeat domain"/>
    <property type="match status" value="3"/>
</dbReference>
<accession>A0A9D1MK16</accession>
<gene>
    <name evidence="4" type="ORF">IAB69_02365</name>
</gene>
<reference evidence="4" key="1">
    <citation type="submission" date="2020-10" db="EMBL/GenBank/DDBJ databases">
        <authorList>
            <person name="Gilroy R."/>
        </authorList>
    </citation>
    <scope>NUCLEOTIDE SEQUENCE</scope>
    <source>
        <strain evidence="4">CHK195-12923</strain>
    </source>
</reference>
<reference evidence="4" key="2">
    <citation type="journal article" date="2021" name="PeerJ">
        <title>Extensive microbial diversity within the chicken gut microbiome revealed by metagenomics and culture.</title>
        <authorList>
            <person name="Gilroy R."/>
            <person name="Ravi A."/>
            <person name="Getino M."/>
            <person name="Pursley I."/>
            <person name="Horton D.L."/>
            <person name="Alikhan N.F."/>
            <person name="Baker D."/>
            <person name="Gharbi K."/>
            <person name="Hall N."/>
            <person name="Watson M."/>
            <person name="Adriaenssens E.M."/>
            <person name="Foster-Nyarko E."/>
            <person name="Jarju S."/>
            <person name="Secka A."/>
            <person name="Antonio M."/>
            <person name="Oren A."/>
            <person name="Chaudhuri R.R."/>
            <person name="La Ragione R."/>
            <person name="Hildebrand F."/>
            <person name="Pallen M.J."/>
        </authorList>
    </citation>
    <scope>NUCLEOTIDE SEQUENCE</scope>
    <source>
        <strain evidence="4">CHK195-12923</strain>
    </source>
</reference>